<dbReference type="InterPro" id="IPR029058">
    <property type="entry name" value="AB_hydrolase_fold"/>
</dbReference>
<protein>
    <submittedName>
        <fullName evidence="3">Alpha/beta hydrolase</fullName>
    </submittedName>
</protein>
<dbReference type="InterPro" id="IPR050300">
    <property type="entry name" value="GDXG_lipolytic_enzyme"/>
</dbReference>
<sequence>MRDEERFWAAEDLIGARRLNWMLNHLPRYRPDRRWNARLLQGLIEACQLCILDVIFHRQVYIRTIKTKAGPVAIRFTAPPFTPAGLYIHFHGGAWVMGNARLEDGLAKRMAQRHGILVAAVDFRNARDDRLERTLQQCISATEWLIDNLIDFNVDRVVIGGESSGAHLACEALLHLQRISKISHIAGFYSVCGGFNLGASGSLREASHRSLLIDGPATIANLRRLVPSLPDDRQRGPLHCDLTGLPPALFIAGALDPIVDDSIEMSAKWLRRNGNCSCIIVPEAPHGFNRFPTSLANKANEFAARWIKQAFDMARHAESSRNPYAQA</sequence>
<evidence type="ECO:0000256" key="1">
    <source>
        <dbReference type="ARBA" id="ARBA00022801"/>
    </source>
</evidence>
<dbReference type="SUPFAM" id="SSF53474">
    <property type="entry name" value="alpha/beta-Hydrolases"/>
    <property type="match status" value="1"/>
</dbReference>
<comment type="caution">
    <text evidence="3">The sequence shown here is derived from an EMBL/GenBank/DDBJ whole genome shotgun (WGS) entry which is preliminary data.</text>
</comment>
<gene>
    <name evidence="3" type="ORF">DQ393_11835</name>
</gene>
<dbReference type="AlphaFoldDB" id="A0A329YJS0"/>
<reference evidence="3 4" key="1">
    <citation type="submission" date="2018-06" db="EMBL/GenBank/DDBJ databases">
        <title>Whole Genome Sequence of an efficient microsymbiont, Rhizobium tropici.</title>
        <authorList>
            <person name="Srinivasan R."/>
            <person name="Singh H.V."/>
            <person name="Srivastava R."/>
            <person name="Kumari B."/>
            <person name="Radhakrishna A."/>
        </authorList>
    </citation>
    <scope>NUCLEOTIDE SEQUENCE [LARGE SCALE GENOMIC DNA]</scope>
    <source>
        <strain evidence="3 4">IGFRI Rhizo-19</strain>
    </source>
</reference>
<dbReference type="Pfam" id="PF07859">
    <property type="entry name" value="Abhydrolase_3"/>
    <property type="match status" value="1"/>
</dbReference>
<dbReference type="GO" id="GO:0016787">
    <property type="term" value="F:hydrolase activity"/>
    <property type="evidence" value="ECO:0007669"/>
    <property type="project" value="UniProtKB-KW"/>
</dbReference>
<dbReference type="OrthoDB" id="9806180at2"/>
<keyword evidence="1 3" id="KW-0378">Hydrolase</keyword>
<dbReference type="PANTHER" id="PTHR48081">
    <property type="entry name" value="AB HYDROLASE SUPERFAMILY PROTEIN C4A8.06C"/>
    <property type="match status" value="1"/>
</dbReference>
<organism evidence="3 4">
    <name type="scientific">Rhizobium tropici</name>
    <dbReference type="NCBI Taxonomy" id="398"/>
    <lineage>
        <taxon>Bacteria</taxon>
        <taxon>Pseudomonadati</taxon>
        <taxon>Pseudomonadota</taxon>
        <taxon>Alphaproteobacteria</taxon>
        <taxon>Hyphomicrobiales</taxon>
        <taxon>Rhizobiaceae</taxon>
        <taxon>Rhizobium/Agrobacterium group</taxon>
        <taxon>Rhizobium</taxon>
    </lineage>
</organism>
<evidence type="ECO:0000313" key="4">
    <source>
        <dbReference type="Proteomes" id="UP000251205"/>
    </source>
</evidence>
<proteinExistence type="predicted"/>
<accession>A0A329YJS0</accession>
<dbReference type="Proteomes" id="UP000251205">
    <property type="component" value="Unassembled WGS sequence"/>
</dbReference>
<dbReference type="PANTHER" id="PTHR48081:SF8">
    <property type="entry name" value="ALPHA_BETA HYDROLASE FOLD-3 DOMAIN-CONTAINING PROTEIN-RELATED"/>
    <property type="match status" value="1"/>
</dbReference>
<dbReference type="Gene3D" id="3.40.50.1820">
    <property type="entry name" value="alpha/beta hydrolase"/>
    <property type="match status" value="1"/>
</dbReference>
<feature type="domain" description="Alpha/beta hydrolase fold-3" evidence="2">
    <location>
        <begin position="88"/>
        <end position="288"/>
    </location>
</feature>
<name>A0A329YJS0_RHITR</name>
<dbReference type="EMBL" id="QMKK01000030">
    <property type="protein sequence ID" value="RAX41385.1"/>
    <property type="molecule type" value="Genomic_DNA"/>
</dbReference>
<dbReference type="InterPro" id="IPR013094">
    <property type="entry name" value="AB_hydrolase_3"/>
</dbReference>
<evidence type="ECO:0000313" key="3">
    <source>
        <dbReference type="EMBL" id="RAX41385.1"/>
    </source>
</evidence>
<evidence type="ECO:0000259" key="2">
    <source>
        <dbReference type="Pfam" id="PF07859"/>
    </source>
</evidence>